<dbReference type="Proteomes" id="UP001164539">
    <property type="component" value="Chromosome 9"/>
</dbReference>
<sequence length="347" mass="38095">MKMLSSSSFLFFVFFVICPTVLSSYHNIDGLENYHQLPLPGVAGPESLAFDCNGKGPYAGVSDGRILLWQGPQLGWTEFATTAPNRPRKLCDGSTNTNLEPTCGRPLGLKFNPITCDLYIADAYFGLMAVGPSGGPAQQLVSSADGIPLRFTNALDIDPGTGIVYFTDTSIFFQRRQYFMAIVGGDKTGRLLKYDPKSKQVTVLYRGLAFPNGVALSKDYSFLLLAESTPLRILRFRLQDETANYITPELFAQLPRFPDNIRRNENGEFWVAMNTARGRIQGKQSVSTIPWCTGDPVGVKFDEWGNVVRVIDGNGGNALVSVSEIQEHAANLYMGSSVQPYVSVMKA</sequence>
<evidence type="ECO:0000313" key="1">
    <source>
        <dbReference type="EMBL" id="KAJ4710639.1"/>
    </source>
</evidence>
<comment type="caution">
    <text evidence="1">The sequence shown here is derived from an EMBL/GenBank/DDBJ whole genome shotgun (WGS) entry which is preliminary data.</text>
</comment>
<organism evidence="1 2">
    <name type="scientific">Melia azedarach</name>
    <name type="common">Chinaberry tree</name>
    <dbReference type="NCBI Taxonomy" id="155640"/>
    <lineage>
        <taxon>Eukaryota</taxon>
        <taxon>Viridiplantae</taxon>
        <taxon>Streptophyta</taxon>
        <taxon>Embryophyta</taxon>
        <taxon>Tracheophyta</taxon>
        <taxon>Spermatophyta</taxon>
        <taxon>Magnoliopsida</taxon>
        <taxon>eudicotyledons</taxon>
        <taxon>Gunneridae</taxon>
        <taxon>Pentapetalae</taxon>
        <taxon>rosids</taxon>
        <taxon>malvids</taxon>
        <taxon>Sapindales</taxon>
        <taxon>Meliaceae</taxon>
        <taxon>Melia</taxon>
    </lineage>
</organism>
<name>A0ACC1XI44_MELAZ</name>
<protein>
    <submittedName>
        <fullName evidence="1">Strictosidine synthase</fullName>
    </submittedName>
</protein>
<keyword evidence="2" id="KW-1185">Reference proteome</keyword>
<proteinExistence type="predicted"/>
<dbReference type="EMBL" id="CM051402">
    <property type="protein sequence ID" value="KAJ4710639.1"/>
    <property type="molecule type" value="Genomic_DNA"/>
</dbReference>
<accession>A0ACC1XI44</accession>
<gene>
    <name evidence="1" type="ORF">OWV82_016797</name>
</gene>
<evidence type="ECO:0000313" key="2">
    <source>
        <dbReference type="Proteomes" id="UP001164539"/>
    </source>
</evidence>
<reference evidence="1 2" key="1">
    <citation type="journal article" date="2023" name="Science">
        <title>Complex scaffold remodeling in plant triterpene biosynthesis.</title>
        <authorList>
            <person name="De La Pena R."/>
            <person name="Hodgson H."/>
            <person name="Liu J.C."/>
            <person name="Stephenson M.J."/>
            <person name="Martin A.C."/>
            <person name="Owen C."/>
            <person name="Harkess A."/>
            <person name="Leebens-Mack J."/>
            <person name="Jimenez L.E."/>
            <person name="Osbourn A."/>
            <person name="Sattely E.S."/>
        </authorList>
    </citation>
    <scope>NUCLEOTIDE SEQUENCE [LARGE SCALE GENOMIC DNA]</scope>
    <source>
        <strain evidence="2">cv. JPN11</strain>
        <tissue evidence="1">Leaf</tissue>
    </source>
</reference>